<dbReference type="SUPFAM" id="SSF47789">
    <property type="entry name" value="C-terminal domain of RNA polymerase alpha subunit"/>
    <property type="match status" value="1"/>
</dbReference>
<keyword evidence="5 11" id="KW-0808">Transferase</keyword>
<comment type="domain">
    <text evidence="11">The N-terminal domain is essential for RNAP assembly and basal transcription, whereas the C-terminal domain is involved in interaction with transcriptional regulators and with upstream promoter elements.</text>
</comment>
<dbReference type="Proteomes" id="UP000245793">
    <property type="component" value="Unassembled WGS sequence"/>
</dbReference>
<evidence type="ECO:0000256" key="4">
    <source>
        <dbReference type="ARBA" id="ARBA00022478"/>
    </source>
</evidence>
<evidence type="ECO:0000256" key="2">
    <source>
        <dbReference type="ARBA" id="ARBA00012418"/>
    </source>
</evidence>
<dbReference type="FunFam" id="2.170.120.12:FF:000001">
    <property type="entry name" value="DNA-directed RNA polymerase subunit alpha"/>
    <property type="match status" value="1"/>
</dbReference>
<dbReference type="InterPro" id="IPR036603">
    <property type="entry name" value="RBP11-like"/>
</dbReference>
<evidence type="ECO:0000313" key="14">
    <source>
        <dbReference type="Proteomes" id="UP000245793"/>
    </source>
</evidence>
<organism evidence="13 14">
    <name type="scientific">Ezakiella coagulans</name>
    <dbReference type="NCBI Taxonomy" id="46507"/>
    <lineage>
        <taxon>Bacteria</taxon>
        <taxon>Bacillati</taxon>
        <taxon>Bacillota</taxon>
        <taxon>Tissierellia</taxon>
        <taxon>Ezakiella</taxon>
    </lineage>
</organism>
<dbReference type="GO" id="GO:0005737">
    <property type="term" value="C:cytoplasm"/>
    <property type="evidence" value="ECO:0007669"/>
    <property type="project" value="UniProtKB-ARBA"/>
</dbReference>
<name>A0A2U1E6V1_9FIRM</name>
<proteinExistence type="inferred from homology"/>
<evidence type="ECO:0000313" key="13">
    <source>
        <dbReference type="EMBL" id="PVY95668.1"/>
    </source>
</evidence>
<comment type="function">
    <text evidence="11">DNA-dependent RNA polymerase catalyzes the transcription of DNA into RNA using the four ribonucleoside triphosphates as substrates.</text>
</comment>
<dbReference type="NCBIfam" id="NF003515">
    <property type="entry name" value="PRK05182.2-1"/>
    <property type="match status" value="1"/>
</dbReference>
<evidence type="ECO:0000256" key="6">
    <source>
        <dbReference type="ARBA" id="ARBA00022695"/>
    </source>
</evidence>
<dbReference type="EMBL" id="QEKV01000001">
    <property type="protein sequence ID" value="PVY95668.1"/>
    <property type="molecule type" value="Genomic_DNA"/>
</dbReference>
<dbReference type="NCBIfam" id="TIGR02027">
    <property type="entry name" value="rpoA"/>
    <property type="match status" value="1"/>
</dbReference>
<accession>A0A2U1E6V1</accession>
<sequence length="317" mass="35447">MEIEKPIIEILDMSEDKSYAKISIEPLERGYGTTLGNSMRRVLLSSLPGSSISNIRIQGVLHEFSTIEGVYEDVPEIILNIKNLAIKSYTKEPQKLLIDVKGPKEVTGADIITGTDCDIINKDLKIATVNKNGHLVIEMDLTHGRGYVLQEKNKEALKESTSIGDIPIDSEFTPVKKVNFKIENTRVGQITDYDRLVLEIWTNGTINADEAASLGARILIEHLSLISGLCENMDQGGILKLRDDRAKQRYLKMSIEELDLSVRSFNSLKRANINTVAELTEKSEDDMLKVRNLGRKSLEEVINKLAEYGLSLKETES</sequence>
<comment type="similarity">
    <text evidence="1 11">Belongs to the RNA polymerase alpha chain family.</text>
</comment>
<dbReference type="Gene3D" id="2.170.120.12">
    <property type="entry name" value="DNA-directed RNA polymerase, insert domain"/>
    <property type="match status" value="1"/>
</dbReference>
<dbReference type="Pfam" id="PF03118">
    <property type="entry name" value="RNA_pol_A_CTD"/>
    <property type="match status" value="1"/>
</dbReference>
<dbReference type="Pfam" id="PF01000">
    <property type="entry name" value="RNA_pol_A_bac"/>
    <property type="match status" value="1"/>
</dbReference>
<evidence type="ECO:0000256" key="7">
    <source>
        <dbReference type="ARBA" id="ARBA00023163"/>
    </source>
</evidence>
<comment type="subunit">
    <text evidence="11">Homodimer. The RNAP catalytic core consists of 2 alpha, 1 beta, 1 beta' and 1 omega subunit. When a sigma factor is associated with the core the holoenzyme is formed, which can initiate transcription.</text>
</comment>
<dbReference type="NCBIfam" id="NF003513">
    <property type="entry name" value="PRK05182.1-2"/>
    <property type="match status" value="1"/>
</dbReference>
<keyword evidence="4 11" id="KW-0240">DNA-directed RNA polymerase</keyword>
<dbReference type="EC" id="2.7.7.6" evidence="2 11"/>
<protein>
    <recommendedName>
        <fullName evidence="3 11">DNA-directed RNA polymerase subunit alpha</fullName>
        <shortName evidence="11">RNAP subunit alpha</shortName>
        <ecNumber evidence="2 11">2.7.7.6</ecNumber>
    </recommendedName>
    <alternativeName>
        <fullName evidence="9 11">RNA polymerase subunit alpha</fullName>
    </alternativeName>
    <alternativeName>
        <fullName evidence="8 11">Transcriptase subunit alpha</fullName>
    </alternativeName>
</protein>
<dbReference type="Pfam" id="PF01193">
    <property type="entry name" value="RNA_pol_L"/>
    <property type="match status" value="1"/>
</dbReference>
<dbReference type="InterPro" id="IPR036643">
    <property type="entry name" value="RNApol_insert_sf"/>
</dbReference>
<dbReference type="Gene3D" id="3.30.1360.10">
    <property type="entry name" value="RNA polymerase, RBP11-like subunit"/>
    <property type="match status" value="1"/>
</dbReference>
<dbReference type="GO" id="GO:0000428">
    <property type="term" value="C:DNA-directed RNA polymerase complex"/>
    <property type="evidence" value="ECO:0007669"/>
    <property type="project" value="UniProtKB-KW"/>
</dbReference>
<feature type="region of interest" description="Alpha C-terminal domain (alpha-CTD)" evidence="11">
    <location>
        <begin position="250"/>
        <end position="317"/>
    </location>
</feature>
<reference evidence="13 14" key="1">
    <citation type="submission" date="2018-04" db="EMBL/GenBank/DDBJ databases">
        <title>Genomic Encyclopedia of Type Strains, Phase IV (KMG-IV): sequencing the most valuable type-strain genomes for metagenomic binning, comparative biology and taxonomic classification.</title>
        <authorList>
            <person name="Goeker M."/>
        </authorList>
    </citation>
    <scope>NUCLEOTIDE SEQUENCE [LARGE SCALE GENOMIC DNA]</scope>
    <source>
        <strain evidence="13 14">DSM 20705</strain>
    </source>
</reference>
<evidence type="ECO:0000256" key="1">
    <source>
        <dbReference type="ARBA" id="ARBA00007123"/>
    </source>
</evidence>
<comment type="caution">
    <text evidence="13">The sequence shown here is derived from an EMBL/GenBank/DDBJ whole genome shotgun (WGS) entry which is preliminary data.</text>
</comment>
<keyword evidence="6 11" id="KW-0548">Nucleotidyltransferase</keyword>
<dbReference type="HAMAP" id="MF_00059">
    <property type="entry name" value="RNApol_bact_RpoA"/>
    <property type="match status" value="1"/>
</dbReference>
<dbReference type="InterPro" id="IPR011263">
    <property type="entry name" value="DNA-dir_RNA_pol_RpoA/D/Rpb3"/>
</dbReference>
<dbReference type="Gene3D" id="1.10.150.20">
    <property type="entry name" value="5' to 3' exonuclease, C-terminal subdomain"/>
    <property type="match status" value="1"/>
</dbReference>
<dbReference type="NCBIfam" id="NF003519">
    <property type="entry name" value="PRK05182.2-5"/>
    <property type="match status" value="1"/>
</dbReference>
<dbReference type="GO" id="GO:0046983">
    <property type="term" value="F:protein dimerization activity"/>
    <property type="evidence" value="ECO:0007669"/>
    <property type="project" value="InterPro"/>
</dbReference>
<evidence type="ECO:0000256" key="10">
    <source>
        <dbReference type="ARBA" id="ARBA00048552"/>
    </source>
</evidence>
<evidence type="ECO:0000256" key="8">
    <source>
        <dbReference type="ARBA" id="ARBA00032524"/>
    </source>
</evidence>
<dbReference type="InterPro" id="IPR011773">
    <property type="entry name" value="DNA-dir_RpoA"/>
</dbReference>
<dbReference type="InterPro" id="IPR011260">
    <property type="entry name" value="RNAP_asu_C"/>
</dbReference>
<dbReference type="RefSeq" id="WP_116479568.1">
    <property type="nucleotide sequence ID" value="NZ_CAUPJO010000018.1"/>
</dbReference>
<dbReference type="InterPro" id="IPR011262">
    <property type="entry name" value="DNA-dir_RNA_pol_insert"/>
</dbReference>
<dbReference type="AlphaFoldDB" id="A0A2U1E6V1"/>
<dbReference type="GO" id="GO:0003677">
    <property type="term" value="F:DNA binding"/>
    <property type="evidence" value="ECO:0007669"/>
    <property type="project" value="UniProtKB-UniRule"/>
</dbReference>
<evidence type="ECO:0000256" key="11">
    <source>
        <dbReference type="HAMAP-Rule" id="MF_00059"/>
    </source>
</evidence>
<dbReference type="CDD" id="cd06928">
    <property type="entry name" value="RNAP_alpha_NTD"/>
    <property type="match status" value="1"/>
</dbReference>
<evidence type="ECO:0000256" key="9">
    <source>
        <dbReference type="ARBA" id="ARBA00033070"/>
    </source>
</evidence>
<dbReference type="SUPFAM" id="SSF55257">
    <property type="entry name" value="RBP11-like subunits of RNA polymerase"/>
    <property type="match status" value="1"/>
</dbReference>
<dbReference type="SUPFAM" id="SSF56553">
    <property type="entry name" value="Insert subdomain of RNA polymerase alpha subunit"/>
    <property type="match status" value="1"/>
</dbReference>
<feature type="domain" description="DNA-directed RNA polymerase RpoA/D/Rpb3-type" evidence="12">
    <location>
        <begin position="19"/>
        <end position="229"/>
    </location>
</feature>
<dbReference type="GO" id="GO:0006351">
    <property type="term" value="P:DNA-templated transcription"/>
    <property type="evidence" value="ECO:0007669"/>
    <property type="project" value="UniProtKB-UniRule"/>
</dbReference>
<evidence type="ECO:0000259" key="12">
    <source>
        <dbReference type="SMART" id="SM00662"/>
    </source>
</evidence>
<evidence type="ECO:0000256" key="3">
    <source>
        <dbReference type="ARBA" id="ARBA00015972"/>
    </source>
</evidence>
<feature type="region of interest" description="Alpha N-terminal domain (alpha-NTD)" evidence="11">
    <location>
        <begin position="1"/>
        <end position="235"/>
    </location>
</feature>
<keyword evidence="7 11" id="KW-0804">Transcription</keyword>
<gene>
    <name evidence="11" type="primary">rpoA</name>
    <name evidence="13" type="ORF">C7381_101194</name>
</gene>
<evidence type="ECO:0000256" key="5">
    <source>
        <dbReference type="ARBA" id="ARBA00022679"/>
    </source>
</evidence>
<dbReference type="SMART" id="SM00662">
    <property type="entry name" value="RPOLD"/>
    <property type="match status" value="1"/>
</dbReference>
<dbReference type="GO" id="GO:0003899">
    <property type="term" value="F:DNA-directed RNA polymerase activity"/>
    <property type="evidence" value="ECO:0007669"/>
    <property type="project" value="UniProtKB-UniRule"/>
</dbReference>
<comment type="catalytic activity">
    <reaction evidence="10 11">
        <text>RNA(n) + a ribonucleoside 5'-triphosphate = RNA(n+1) + diphosphate</text>
        <dbReference type="Rhea" id="RHEA:21248"/>
        <dbReference type="Rhea" id="RHEA-COMP:14527"/>
        <dbReference type="Rhea" id="RHEA-COMP:17342"/>
        <dbReference type="ChEBI" id="CHEBI:33019"/>
        <dbReference type="ChEBI" id="CHEBI:61557"/>
        <dbReference type="ChEBI" id="CHEBI:140395"/>
        <dbReference type="EC" id="2.7.7.6"/>
    </reaction>
</comment>
<keyword evidence="14" id="KW-1185">Reference proteome</keyword>